<accession>A0ABY0NDA2</accession>
<protein>
    <recommendedName>
        <fullName evidence="2">site-specific DNA-methyltransferase (cytosine-N(4)-specific)</fullName>
        <ecNumber evidence="2">2.1.1.113</ecNumber>
    </recommendedName>
</protein>
<evidence type="ECO:0000313" key="10">
    <source>
        <dbReference type="Proteomes" id="UP000198717"/>
    </source>
</evidence>
<sequence length="378" mass="42785">MRILTQAPAVPSDWATLDFDESCSLHGVAPYIGRLKAAIARSLVLQYSRPGELVADPFCGSGTIPLEALLHGRSVTGADCNEYAVLLTRAKTAKETLDDVRIRLASALTEAAGISIDLRRVPLWVRRFFHPRTLKEALAFASVLKSRDDSFLLACLLGILHHQRPGFLSFPSSHLVPYLRTRSFPPERFPEMYEYRDIESRMLRKIERTFSRVGPTVYSPATSATISLNRQPSRILIPKHVDCIITSPPYMNALDYVRDNRLRLWLLSGRHDYSHSDESVRSSHGFRNLMRTFLDAASRSLRARGYCVLVVGEATRRSDLLSHPARVVLEEAKGFHDLRVVEVLRDAIPDIRRSRRNCEATKSEVFIVLRKRATLRPV</sequence>
<keyword evidence="5" id="KW-0949">S-adenosyl-L-methionine</keyword>
<evidence type="ECO:0000256" key="7">
    <source>
        <dbReference type="ARBA" id="ARBA00049120"/>
    </source>
</evidence>
<dbReference type="InterPro" id="IPR053943">
    <property type="entry name" value="RlmKL-like_Mtase_CS"/>
</dbReference>
<dbReference type="InterPro" id="IPR029063">
    <property type="entry name" value="SAM-dependent_MTases_sf"/>
</dbReference>
<dbReference type="EC" id="2.1.1.113" evidence="2"/>
<dbReference type="SUPFAM" id="SSF53335">
    <property type="entry name" value="S-adenosyl-L-methionine-dependent methyltransferases"/>
    <property type="match status" value="1"/>
</dbReference>
<comment type="caution">
    <text evidence="9">The sequence shown here is derived from an EMBL/GenBank/DDBJ whole genome shotgun (WGS) entry which is preliminary data.</text>
</comment>
<gene>
    <name evidence="9" type="ORF">SAMN04488504_1288</name>
</gene>
<evidence type="ECO:0000256" key="4">
    <source>
        <dbReference type="ARBA" id="ARBA00022679"/>
    </source>
</evidence>
<name>A0ABY0NDA2_9BACT</name>
<dbReference type="Gene3D" id="3.40.50.150">
    <property type="entry name" value="Vaccinia Virus protein VP39"/>
    <property type="match status" value="2"/>
</dbReference>
<keyword evidence="3 9" id="KW-0489">Methyltransferase</keyword>
<comment type="catalytic activity">
    <reaction evidence="7">
        <text>a 2'-deoxycytidine in DNA + S-adenosyl-L-methionine = an N(4)-methyl-2'-deoxycytidine in DNA + S-adenosyl-L-homocysteine + H(+)</text>
        <dbReference type="Rhea" id="RHEA:16857"/>
        <dbReference type="Rhea" id="RHEA-COMP:11369"/>
        <dbReference type="Rhea" id="RHEA-COMP:13674"/>
        <dbReference type="ChEBI" id="CHEBI:15378"/>
        <dbReference type="ChEBI" id="CHEBI:57856"/>
        <dbReference type="ChEBI" id="CHEBI:59789"/>
        <dbReference type="ChEBI" id="CHEBI:85452"/>
        <dbReference type="ChEBI" id="CHEBI:137933"/>
        <dbReference type="EC" id="2.1.1.113"/>
    </reaction>
</comment>
<dbReference type="PRINTS" id="PR00507">
    <property type="entry name" value="N12N6MTFRASE"/>
</dbReference>
<dbReference type="GO" id="GO:0032259">
    <property type="term" value="P:methylation"/>
    <property type="evidence" value="ECO:0007669"/>
    <property type="project" value="UniProtKB-KW"/>
</dbReference>
<dbReference type="Proteomes" id="UP000198717">
    <property type="component" value="Unassembled WGS sequence"/>
</dbReference>
<reference evidence="9 10" key="1">
    <citation type="submission" date="2016-10" db="EMBL/GenBank/DDBJ databases">
        <authorList>
            <person name="Varghese N."/>
            <person name="Submissions S."/>
        </authorList>
    </citation>
    <scope>NUCLEOTIDE SEQUENCE [LARGE SCALE GENOMIC DNA]</scope>
    <source>
        <strain evidence="9 10">DSM 2260</strain>
    </source>
</reference>
<dbReference type="InterPro" id="IPR017985">
    <property type="entry name" value="MeTrfase_CN4_CS"/>
</dbReference>
<proteinExistence type="inferred from homology"/>
<dbReference type="PROSITE" id="PS00093">
    <property type="entry name" value="N4_MTASE"/>
    <property type="match status" value="1"/>
</dbReference>
<keyword evidence="6" id="KW-0680">Restriction system</keyword>
<organism evidence="9 10">
    <name type="scientific">Myxococcus virescens</name>
    <dbReference type="NCBI Taxonomy" id="83456"/>
    <lineage>
        <taxon>Bacteria</taxon>
        <taxon>Pseudomonadati</taxon>
        <taxon>Myxococcota</taxon>
        <taxon>Myxococcia</taxon>
        <taxon>Myxococcales</taxon>
        <taxon>Cystobacterineae</taxon>
        <taxon>Myxococcaceae</taxon>
        <taxon>Myxococcus</taxon>
    </lineage>
</organism>
<evidence type="ECO:0000256" key="5">
    <source>
        <dbReference type="ARBA" id="ARBA00022691"/>
    </source>
</evidence>
<evidence type="ECO:0000256" key="1">
    <source>
        <dbReference type="ARBA" id="ARBA00010203"/>
    </source>
</evidence>
<evidence type="ECO:0000256" key="3">
    <source>
        <dbReference type="ARBA" id="ARBA00022603"/>
    </source>
</evidence>
<comment type="similarity">
    <text evidence="1">Belongs to the N(4)/N(6)-methyltransferase family. N(4) subfamily.</text>
</comment>
<keyword evidence="4" id="KW-0808">Transferase</keyword>
<dbReference type="Pfam" id="PF01170">
    <property type="entry name" value="UPF0020"/>
    <property type="match status" value="1"/>
</dbReference>
<evidence type="ECO:0000313" key="9">
    <source>
        <dbReference type="EMBL" id="SDF28911.1"/>
    </source>
</evidence>
<evidence type="ECO:0000256" key="2">
    <source>
        <dbReference type="ARBA" id="ARBA00012185"/>
    </source>
</evidence>
<evidence type="ECO:0000256" key="6">
    <source>
        <dbReference type="ARBA" id="ARBA00022747"/>
    </source>
</evidence>
<dbReference type="PROSITE" id="PS01261">
    <property type="entry name" value="UPF0020"/>
    <property type="match status" value="1"/>
</dbReference>
<feature type="domain" description="Ribosomal RNA large subunit methyltransferase K/L-like methyltransferase" evidence="8">
    <location>
        <begin position="32"/>
        <end position="95"/>
    </location>
</feature>
<dbReference type="GO" id="GO:0008168">
    <property type="term" value="F:methyltransferase activity"/>
    <property type="evidence" value="ECO:0007669"/>
    <property type="project" value="UniProtKB-KW"/>
</dbReference>
<evidence type="ECO:0000259" key="8">
    <source>
        <dbReference type="Pfam" id="PF01170"/>
    </source>
</evidence>
<dbReference type="CDD" id="cd02440">
    <property type="entry name" value="AdoMet_MTases"/>
    <property type="match status" value="1"/>
</dbReference>
<dbReference type="InterPro" id="IPR000241">
    <property type="entry name" value="RlmKL-like_Mtase"/>
</dbReference>
<keyword evidence="10" id="KW-1185">Reference proteome</keyword>
<dbReference type="EMBL" id="FNAJ01000028">
    <property type="protein sequence ID" value="SDF28911.1"/>
    <property type="molecule type" value="Genomic_DNA"/>
</dbReference>
<dbReference type="RefSeq" id="WP_143043262.1">
    <property type="nucleotide sequence ID" value="NZ_BJVY01000054.1"/>
</dbReference>